<feature type="compositionally biased region" description="Polar residues" evidence="1">
    <location>
        <begin position="355"/>
        <end position="370"/>
    </location>
</feature>
<accession>A0A7S4AH48</accession>
<feature type="chain" id="PRO_5030598618" description="NlpC/P60 domain-containing protein" evidence="2">
    <location>
        <begin position="20"/>
        <end position="492"/>
    </location>
</feature>
<evidence type="ECO:0000256" key="2">
    <source>
        <dbReference type="SAM" id="SignalP"/>
    </source>
</evidence>
<reference evidence="3" key="1">
    <citation type="submission" date="2021-01" db="EMBL/GenBank/DDBJ databases">
        <authorList>
            <person name="Corre E."/>
            <person name="Pelletier E."/>
            <person name="Niang G."/>
            <person name="Scheremetjew M."/>
            <person name="Finn R."/>
            <person name="Kale V."/>
            <person name="Holt S."/>
            <person name="Cochrane G."/>
            <person name="Meng A."/>
            <person name="Brown T."/>
            <person name="Cohen L."/>
        </authorList>
    </citation>
    <scope>NUCLEOTIDE SEQUENCE</scope>
    <source>
        <strain evidence="3">10249 10 AB</strain>
    </source>
</reference>
<proteinExistence type="predicted"/>
<name>A0A7S4AH48_9STRA</name>
<sequence length="492" mass="54726">MLCSILFVIISAVVQNHSAAFVDGLFVFPTTTVVRPYPRLQLKIVDELVVSKEGGGNNKISYEGFAYDAGSSASIPQFALSLDAKFTRPISKETFDKLLQKYCGWSETKSRVKYKPDKLYRFTDFLPPLMQATNGLHFKSSNLSSPPSSSFFSSGRGTFPRLPSFRSKNNSYNNEVRYVQQEILLTYNCWGFAWEVLFQADNADTTALTISTADPNSAFDAFRGPGFDLIQSTATKPQLLDVRNVGLRNSKIQPGDVLLIWHQNPSTACGTDLYLDHVATCIDEDVYFEKSGSGDSVPFRVSTWEMITANFPPAIFVWEWRRLVRNNPLSPNMYGSTERLKPAEELFGVESQVANANAKRNANPSASGASDKTKDESLASASSPPSSRRRSFWTLGNTDTNGITQDGPAKNRWSAFDPLLKSNKSSGNGNDNSNVGRKISLQLSTDENDNVESQLYTGILVLEDLRYSKRTGRARLPSSAYSKEWYQTAFFE</sequence>
<feature type="compositionally biased region" description="Low complexity" evidence="1">
    <location>
        <begin position="421"/>
        <end position="434"/>
    </location>
</feature>
<evidence type="ECO:0008006" key="4">
    <source>
        <dbReference type="Google" id="ProtNLM"/>
    </source>
</evidence>
<feature type="signal peptide" evidence="2">
    <location>
        <begin position="1"/>
        <end position="19"/>
    </location>
</feature>
<protein>
    <recommendedName>
        <fullName evidence="4">NlpC/P60 domain-containing protein</fullName>
    </recommendedName>
</protein>
<feature type="compositionally biased region" description="Polar residues" evidence="1">
    <location>
        <begin position="394"/>
        <end position="404"/>
    </location>
</feature>
<feature type="region of interest" description="Disordered" evidence="1">
    <location>
        <begin position="355"/>
        <end position="435"/>
    </location>
</feature>
<dbReference type="AlphaFoldDB" id="A0A7S4AH48"/>
<gene>
    <name evidence="3" type="ORF">PAUS00366_LOCUS8279</name>
</gene>
<keyword evidence="2" id="KW-0732">Signal</keyword>
<dbReference type="EMBL" id="HBIX01010989">
    <property type="protein sequence ID" value="CAE0715527.1"/>
    <property type="molecule type" value="Transcribed_RNA"/>
</dbReference>
<evidence type="ECO:0000256" key="1">
    <source>
        <dbReference type="SAM" id="MobiDB-lite"/>
    </source>
</evidence>
<organism evidence="3">
    <name type="scientific">Pseudo-nitzschia australis</name>
    <dbReference type="NCBI Taxonomy" id="44445"/>
    <lineage>
        <taxon>Eukaryota</taxon>
        <taxon>Sar</taxon>
        <taxon>Stramenopiles</taxon>
        <taxon>Ochrophyta</taxon>
        <taxon>Bacillariophyta</taxon>
        <taxon>Bacillariophyceae</taxon>
        <taxon>Bacillariophycidae</taxon>
        <taxon>Bacillariales</taxon>
        <taxon>Bacillariaceae</taxon>
        <taxon>Pseudo-nitzschia</taxon>
    </lineage>
</organism>
<evidence type="ECO:0000313" key="3">
    <source>
        <dbReference type="EMBL" id="CAE0715527.1"/>
    </source>
</evidence>